<dbReference type="RefSeq" id="WP_161057146.1">
    <property type="nucleotide sequence ID" value="NZ_WWCT01000022.1"/>
</dbReference>
<proteinExistence type="predicted"/>
<evidence type="ECO:0000313" key="2">
    <source>
        <dbReference type="Proteomes" id="UP000642144"/>
    </source>
</evidence>
<protein>
    <submittedName>
        <fullName evidence="1">Type VI secretion system baseplate subunit TssG</fullName>
    </submittedName>
</protein>
<evidence type="ECO:0000313" key="1">
    <source>
        <dbReference type="EMBL" id="MYN29381.1"/>
    </source>
</evidence>
<reference evidence="1 2" key="1">
    <citation type="submission" date="2019-12" db="EMBL/GenBank/DDBJ databases">
        <title>Novel species isolated from a subtropical stream in China.</title>
        <authorList>
            <person name="Lu H."/>
        </authorList>
    </citation>
    <scope>NUCLEOTIDE SEQUENCE [LARGE SCALE GENOMIC DNA]</scope>
    <source>
        <strain evidence="1 2">CY42W</strain>
    </source>
</reference>
<gene>
    <name evidence="1" type="primary">tssG</name>
    <name evidence="1" type="ORF">GTP69_23555</name>
</gene>
<dbReference type="EMBL" id="WWCT01000022">
    <property type="protein sequence ID" value="MYN29381.1"/>
    <property type="molecule type" value="Genomic_DNA"/>
</dbReference>
<dbReference type="NCBIfam" id="TIGR03347">
    <property type="entry name" value="VI_chp_1"/>
    <property type="match status" value="1"/>
</dbReference>
<dbReference type="InterPro" id="IPR010732">
    <property type="entry name" value="T6SS_TssG-like"/>
</dbReference>
<name>A0ABW9W5Q2_9BURK</name>
<organism evidence="1 2">
    <name type="scientific">Duganella levis</name>
    <dbReference type="NCBI Taxonomy" id="2692169"/>
    <lineage>
        <taxon>Bacteria</taxon>
        <taxon>Pseudomonadati</taxon>
        <taxon>Pseudomonadota</taxon>
        <taxon>Betaproteobacteria</taxon>
        <taxon>Burkholderiales</taxon>
        <taxon>Oxalobacteraceae</taxon>
        <taxon>Telluria group</taxon>
        <taxon>Duganella</taxon>
    </lineage>
</organism>
<dbReference type="Pfam" id="PF06996">
    <property type="entry name" value="T6SS_TssG"/>
    <property type="match status" value="1"/>
</dbReference>
<dbReference type="PANTHER" id="PTHR35564">
    <property type="match status" value="1"/>
</dbReference>
<accession>A0ABW9W5Q2</accession>
<keyword evidence="2" id="KW-1185">Reference proteome</keyword>
<comment type="caution">
    <text evidence="1">The sequence shown here is derived from an EMBL/GenBank/DDBJ whole genome shotgun (WGS) entry which is preliminary data.</text>
</comment>
<dbReference type="PANTHER" id="PTHR35564:SF4">
    <property type="entry name" value="CYTOPLASMIC PROTEIN"/>
    <property type="match status" value="1"/>
</dbReference>
<dbReference type="Proteomes" id="UP000642144">
    <property type="component" value="Unassembled WGS sequence"/>
</dbReference>
<sequence>MPTTKRRRASGVIQQLLDDPYRFEFFQAVQLLERWMAAPGMAPGTVLTELMHFKNSRNAGFPASQIESLTLDESGVSITPAFFGFLGNHGVMPDHYGERIAACRDMAASEATYAYFDIFSNRFGALFYEAWRKHRLELRTSHGKRDGFMPLLLALSGGTVQTVPDQVAACYAAQFGHRPQSAVLMQQVLSDYFQICVKVISHVGRWHRLEDCHQAELGGENVRLGDNTVLGARIWRRDLTAVIQLGPLGKTQYENFFESRPGALELKQVLSMFETSGLHYEVQLILACAEVQGVTLSNTSSARLGIDSFLLSRPETRDRSDMRYRI</sequence>